<evidence type="ECO:0000256" key="1">
    <source>
        <dbReference type="ARBA" id="ARBA00004196"/>
    </source>
</evidence>
<dbReference type="KEGG" id="mspg:F6B93_09145"/>
<dbReference type="AlphaFoldDB" id="A0A975PWY5"/>
<evidence type="ECO:0000256" key="5">
    <source>
        <dbReference type="ARBA" id="ARBA00023136"/>
    </source>
</evidence>
<evidence type="ECO:0000313" key="10">
    <source>
        <dbReference type="Proteomes" id="UP000682202"/>
    </source>
</evidence>
<dbReference type="PROSITE" id="PS51257">
    <property type="entry name" value="PROKAR_LIPOPROTEIN"/>
    <property type="match status" value="1"/>
</dbReference>
<dbReference type="Pfam" id="PF07161">
    <property type="entry name" value="LppX_LprAFG"/>
    <property type="match status" value="1"/>
</dbReference>
<dbReference type="SUPFAM" id="SSF89392">
    <property type="entry name" value="Prokaryotic lipoproteins and lipoprotein localization factors"/>
    <property type="match status" value="1"/>
</dbReference>
<keyword evidence="10" id="KW-1185">Reference proteome</keyword>
<keyword evidence="5" id="KW-0472">Membrane</keyword>
<gene>
    <name evidence="9" type="ORF">F6B93_09145</name>
</gene>
<dbReference type="CDD" id="cd16334">
    <property type="entry name" value="LppX-like"/>
    <property type="match status" value="1"/>
</dbReference>
<organism evidence="9 10">
    <name type="scientific">Mycobacterium spongiae</name>
    <dbReference type="NCBI Taxonomy" id="886343"/>
    <lineage>
        <taxon>Bacteria</taxon>
        <taxon>Bacillati</taxon>
        <taxon>Actinomycetota</taxon>
        <taxon>Actinomycetes</taxon>
        <taxon>Mycobacteriales</taxon>
        <taxon>Mycobacteriaceae</taxon>
        <taxon>Mycobacterium</taxon>
    </lineage>
</organism>
<dbReference type="Gene3D" id="2.50.20.20">
    <property type="match status" value="1"/>
</dbReference>
<dbReference type="EMBL" id="CP046600">
    <property type="protein sequence ID" value="QUR67244.1"/>
    <property type="molecule type" value="Genomic_DNA"/>
</dbReference>
<dbReference type="InterPro" id="IPR009830">
    <property type="entry name" value="LppX/LprAFG"/>
</dbReference>
<evidence type="ECO:0000313" key="9">
    <source>
        <dbReference type="EMBL" id="QUR67244.1"/>
    </source>
</evidence>
<evidence type="ECO:0000256" key="6">
    <source>
        <dbReference type="ARBA" id="ARBA00023139"/>
    </source>
</evidence>
<dbReference type="GO" id="GO:0030313">
    <property type="term" value="C:cell envelope"/>
    <property type="evidence" value="ECO:0007669"/>
    <property type="project" value="UniProtKB-SubCell"/>
</dbReference>
<feature type="chain" id="PRO_5039439053" evidence="8">
    <location>
        <begin position="26"/>
        <end position="237"/>
    </location>
</feature>
<keyword evidence="6" id="KW-0564">Palmitate</keyword>
<dbReference type="RefSeq" id="WP_211698812.1">
    <property type="nucleotide sequence ID" value="NZ_CP046600.1"/>
</dbReference>
<dbReference type="Proteomes" id="UP000682202">
    <property type="component" value="Chromosome"/>
</dbReference>
<keyword evidence="7 9" id="KW-0449">Lipoprotein</keyword>
<evidence type="ECO:0000256" key="8">
    <source>
        <dbReference type="SAM" id="SignalP"/>
    </source>
</evidence>
<name>A0A975PWY5_9MYCO</name>
<proteinExistence type="inferred from homology"/>
<feature type="signal peptide" evidence="8">
    <location>
        <begin position="1"/>
        <end position="25"/>
    </location>
</feature>
<comment type="similarity">
    <text evidence="2">Belongs to the LppX/LprAFG lipoprotein family.</text>
</comment>
<sequence>MQTPRRHRRLLAGFAALSAATIVVAGCSSSSKPSGGPLPDAAPLVQQATEQTKDLQSAHLVLTVEGTIPGLSLKTLSGDLTTSPATAASGNVKLTLGGSEIDADFIVYEGVLYATLTPNKWSDFGPAAAVYDPSQILNPDVGLANVLANFTDAKAEGRDTINGQSTIRISGNVSAEAVNAIAPPFGATEPVPGTVWVEESGDHQLAQAKLNRGSGNSVQMTLSKWGEQVQVTKPPVS</sequence>
<evidence type="ECO:0000256" key="2">
    <source>
        <dbReference type="ARBA" id="ARBA00009194"/>
    </source>
</evidence>
<dbReference type="InterPro" id="IPR029046">
    <property type="entry name" value="LolA/LolB/LppX"/>
</dbReference>
<protein>
    <submittedName>
        <fullName evidence="9">LppX_LprAFG lipoprotein</fullName>
    </submittedName>
</protein>
<evidence type="ECO:0000256" key="3">
    <source>
        <dbReference type="ARBA" id="ARBA00022475"/>
    </source>
</evidence>
<accession>A0A975PWY5</accession>
<comment type="subcellular location">
    <subcellularLocation>
        <location evidence="1">Cell envelope</location>
    </subcellularLocation>
</comment>
<keyword evidence="3" id="KW-1003">Cell membrane</keyword>
<evidence type="ECO:0000256" key="7">
    <source>
        <dbReference type="ARBA" id="ARBA00023288"/>
    </source>
</evidence>
<reference evidence="9" key="1">
    <citation type="submission" date="2019-12" db="EMBL/GenBank/DDBJ databases">
        <title>Mycobacterium spongiae sp. nov.</title>
        <authorList>
            <person name="Stinear T."/>
        </authorList>
    </citation>
    <scope>NUCLEOTIDE SEQUENCE</scope>
    <source>
        <strain evidence="9">FSD4b-SM</strain>
    </source>
</reference>
<evidence type="ECO:0000256" key="4">
    <source>
        <dbReference type="ARBA" id="ARBA00022729"/>
    </source>
</evidence>
<keyword evidence="4 8" id="KW-0732">Signal</keyword>